<evidence type="ECO:0000313" key="6">
    <source>
        <dbReference type="Proteomes" id="UP000094378"/>
    </source>
</evidence>
<name>A0A1B3SL88_9MOLU</name>
<dbReference type="InterPro" id="IPR006115">
    <property type="entry name" value="6PGDH_NADP-bd"/>
</dbReference>
<keyword evidence="3" id="KW-0311">Gluconate utilization</keyword>
<dbReference type="Pfam" id="PF03446">
    <property type="entry name" value="NAD_binding_2"/>
    <property type="match status" value="1"/>
</dbReference>
<dbReference type="GO" id="GO:0050661">
    <property type="term" value="F:NADP binding"/>
    <property type="evidence" value="ECO:0007669"/>
    <property type="project" value="InterPro"/>
</dbReference>
<dbReference type="KEGG" id="shj:SHELI_v1c07280"/>
<dbReference type="GO" id="GO:0019521">
    <property type="term" value="P:D-gluconate metabolic process"/>
    <property type="evidence" value="ECO:0007669"/>
    <property type="project" value="UniProtKB-KW"/>
</dbReference>
<dbReference type="SMART" id="SM01350">
    <property type="entry name" value="6PGD"/>
    <property type="match status" value="1"/>
</dbReference>
<dbReference type="NCBIfam" id="NF007161">
    <property type="entry name" value="PRK09599.1"/>
    <property type="match status" value="1"/>
</dbReference>
<dbReference type="Pfam" id="PF00393">
    <property type="entry name" value="6PGD"/>
    <property type="match status" value="1"/>
</dbReference>
<dbReference type="PANTHER" id="PTHR11811">
    <property type="entry name" value="6-PHOSPHOGLUCONATE DEHYDROGENASE"/>
    <property type="match status" value="1"/>
</dbReference>
<dbReference type="Proteomes" id="UP000094378">
    <property type="component" value="Chromosome"/>
</dbReference>
<dbReference type="PATRIC" id="fig|216938.3.peg.741"/>
<dbReference type="GO" id="GO:0004616">
    <property type="term" value="F:phosphogluconate dehydrogenase (decarboxylating) activity"/>
    <property type="evidence" value="ECO:0007669"/>
    <property type="project" value="InterPro"/>
</dbReference>
<dbReference type="RefSeq" id="WP_069116791.1">
    <property type="nucleotide sequence ID" value="NZ_CP017015.1"/>
</dbReference>
<dbReference type="GO" id="GO:0006098">
    <property type="term" value="P:pentose-phosphate shunt"/>
    <property type="evidence" value="ECO:0007669"/>
    <property type="project" value="InterPro"/>
</dbReference>
<dbReference type="STRING" id="216938.SHELI_v1c07280"/>
<evidence type="ECO:0000256" key="1">
    <source>
        <dbReference type="ARBA" id="ARBA00008419"/>
    </source>
</evidence>
<evidence type="ECO:0000259" key="4">
    <source>
        <dbReference type="SMART" id="SM01350"/>
    </source>
</evidence>
<reference evidence="5 6" key="1">
    <citation type="submission" date="2016-08" db="EMBL/GenBank/DDBJ databases">
        <title>Complete genome sequence of Spiroplasma helicoides TABS-2 (DSM 22551).</title>
        <authorList>
            <person name="Shen W.-Y."/>
            <person name="Lo W.-S."/>
            <person name="Lai Y.-C."/>
            <person name="Kuo C.-H."/>
        </authorList>
    </citation>
    <scope>NUCLEOTIDE SEQUENCE [LARGE SCALE GENOMIC DNA]</scope>
    <source>
        <strain evidence="5 6">TABS-2</strain>
    </source>
</reference>
<dbReference type="InterPro" id="IPR004849">
    <property type="entry name" value="6DGDH_YqeC"/>
</dbReference>
<proteinExistence type="inferred from homology"/>
<accession>A0A1B3SL88</accession>
<organism evidence="5 6">
    <name type="scientific">Spiroplasma helicoides</name>
    <dbReference type="NCBI Taxonomy" id="216938"/>
    <lineage>
        <taxon>Bacteria</taxon>
        <taxon>Bacillati</taxon>
        <taxon>Mycoplasmatota</taxon>
        <taxon>Mollicutes</taxon>
        <taxon>Entomoplasmatales</taxon>
        <taxon>Spiroplasmataceae</taxon>
        <taxon>Spiroplasma</taxon>
    </lineage>
</organism>
<dbReference type="OrthoDB" id="9804542at2"/>
<keyword evidence="6" id="KW-1185">Reference proteome</keyword>
<dbReference type="PRINTS" id="PR00076">
    <property type="entry name" value="6PGDHDRGNASE"/>
</dbReference>
<dbReference type="InterPro" id="IPR006114">
    <property type="entry name" value="6PGDH_C"/>
</dbReference>
<dbReference type="SUPFAM" id="SSF48179">
    <property type="entry name" value="6-phosphogluconate dehydrogenase C-terminal domain-like"/>
    <property type="match status" value="1"/>
</dbReference>
<dbReference type="InterPro" id="IPR036291">
    <property type="entry name" value="NAD(P)-bd_dom_sf"/>
</dbReference>
<keyword evidence="2" id="KW-0560">Oxidoreductase</keyword>
<dbReference type="InterPro" id="IPR013328">
    <property type="entry name" value="6PGD_dom2"/>
</dbReference>
<evidence type="ECO:0000256" key="2">
    <source>
        <dbReference type="ARBA" id="ARBA00023002"/>
    </source>
</evidence>
<feature type="domain" description="6-phosphogluconate dehydrogenase C-terminal" evidence="4">
    <location>
        <begin position="168"/>
        <end position="299"/>
    </location>
</feature>
<evidence type="ECO:0000256" key="3">
    <source>
        <dbReference type="ARBA" id="ARBA00023064"/>
    </source>
</evidence>
<evidence type="ECO:0000313" key="5">
    <source>
        <dbReference type="EMBL" id="AOG60677.1"/>
    </source>
</evidence>
<sequence length="299" mass="33072">MKNIGLIGLGKMGMGLVRNLHRNGYNPIGYDKNQDMYQELQKENINIAQNMDDLISKLEKPRYVIMFVNAGAPTEAVFKELIEKLEPGDCIIDAGNSYHKDSVKKYHIAKEHKLNFVDAGISGGPSGALNGACAMVGGDREVVEGLDKMFSDICVKNGYLHTGSIGSGHFAKMIHNGIEYGMMQAIAEGYQILENSDYEYDYKKVSDLWNNGSVIRSWLIELMSDIFSQDKDLSGYTEIMSMNGEGLWTIQDALSQGTPAPVIGLSVMMRQVSLQEKNFAGKVISALRNKFGGHEIVKK</sequence>
<dbReference type="EMBL" id="CP017015">
    <property type="protein sequence ID" value="AOG60677.1"/>
    <property type="molecule type" value="Genomic_DNA"/>
</dbReference>
<dbReference type="NCBIfam" id="TIGR00872">
    <property type="entry name" value="gnd_rel"/>
    <property type="match status" value="1"/>
</dbReference>
<dbReference type="Gene3D" id="1.10.1040.10">
    <property type="entry name" value="N-(1-d-carboxylethyl)-l-norvaline Dehydrogenase, domain 2"/>
    <property type="match status" value="1"/>
</dbReference>
<gene>
    <name evidence="5" type="primary">gnd</name>
    <name evidence="5" type="ORF">SHELI_v1c07280</name>
</gene>
<dbReference type="InterPro" id="IPR008927">
    <property type="entry name" value="6-PGluconate_DH-like_C_sf"/>
</dbReference>
<dbReference type="AlphaFoldDB" id="A0A1B3SL88"/>
<dbReference type="InterPro" id="IPR006183">
    <property type="entry name" value="Pgluconate_DH"/>
</dbReference>
<dbReference type="SUPFAM" id="SSF51735">
    <property type="entry name" value="NAD(P)-binding Rossmann-fold domains"/>
    <property type="match status" value="1"/>
</dbReference>
<dbReference type="Gene3D" id="3.40.50.720">
    <property type="entry name" value="NAD(P)-binding Rossmann-like Domain"/>
    <property type="match status" value="1"/>
</dbReference>
<protein>
    <submittedName>
        <fullName evidence="5">6-phosphogluconate dehydrogenase</fullName>
    </submittedName>
</protein>
<comment type="similarity">
    <text evidence="1">Belongs to the 6-phosphogluconate dehydrogenase family.</text>
</comment>